<feature type="transmembrane region" description="Helical" evidence="1">
    <location>
        <begin position="60"/>
        <end position="80"/>
    </location>
</feature>
<feature type="transmembrane region" description="Helical" evidence="1">
    <location>
        <begin position="86"/>
        <end position="110"/>
    </location>
</feature>
<gene>
    <name evidence="2" type="ORF">F511_33196</name>
</gene>
<evidence type="ECO:0000256" key="1">
    <source>
        <dbReference type="SAM" id="Phobius"/>
    </source>
</evidence>
<sequence>MLVNCPVSEICFKIYLRAGISVVITIFPDSKFCRDTQATVHRTLSPSIADGRQLRLKWQICVLGTSLWQSAVVIVVIVAQRFEPSAVALFLMHSICVLSVAVYCCFAVALRTGVLTPCPSGAGVCCLCVVSGFPGFFAGRGFDPAGGAPGGG</sequence>
<keyword evidence="3" id="KW-1185">Reference proteome</keyword>
<keyword evidence="1" id="KW-0472">Membrane</keyword>
<dbReference type="AlphaFoldDB" id="A0A2Z7CT99"/>
<accession>A0A2Z7CT99</accession>
<dbReference type="EMBL" id="KQ992500">
    <property type="protein sequence ID" value="KZV50291.1"/>
    <property type="molecule type" value="Genomic_DNA"/>
</dbReference>
<organism evidence="2 3">
    <name type="scientific">Dorcoceras hygrometricum</name>
    <dbReference type="NCBI Taxonomy" id="472368"/>
    <lineage>
        <taxon>Eukaryota</taxon>
        <taxon>Viridiplantae</taxon>
        <taxon>Streptophyta</taxon>
        <taxon>Embryophyta</taxon>
        <taxon>Tracheophyta</taxon>
        <taxon>Spermatophyta</taxon>
        <taxon>Magnoliopsida</taxon>
        <taxon>eudicotyledons</taxon>
        <taxon>Gunneridae</taxon>
        <taxon>Pentapetalae</taxon>
        <taxon>asterids</taxon>
        <taxon>lamiids</taxon>
        <taxon>Lamiales</taxon>
        <taxon>Gesneriaceae</taxon>
        <taxon>Didymocarpoideae</taxon>
        <taxon>Trichosporeae</taxon>
        <taxon>Loxocarpinae</taxon>
        <taxon>Dorcoceras</taxon>
    </lineage>
</organism>
<proteinExistence type="predicted"/>
<keyword evidence="1" id="KW-1133">Transmembrane helix</keyword>
<evidence type="ECO:0000313" key="3">
    <source>
        <dbReference type="Proteomes" id="UP000250235"/>
    </source>
</evidence>
<protein>
    <submittedName>
        <fullName evidence="2">Uncharacterized protein</fullName>
    </submittedName>
</protein>
<dbReference type="Proteomes" id="UP000250235">
    <property type="component" value="Unassembled WGS sequence"/>
</dbReference>
<evidence type="ECO:0000313" key="2">
    <source>
        <dbReference type="EMBL" id="KZV50291.1"/>
    </source>
</evidence>
<keyword evidence="1" id="KW-0812">Transmembrane</keyword>
<reference evidence="2 3" key="1">
    <citation type="journal article" date="2015" name="Proc. Natl. Acad. Sci. U.S.A.">
        <title>The resurrection genome of Boea hygrometrica: A blueprint for survival of dehydration.</title>
        <authorList>
            <person name="Xiao L."/>
            <person name="Yang G."/>
            <person name="Zhang L."/>
            <person name="Yang X."/>
            <person name="Zhao S."/>
            <person name="Ji Z."/>
            <person name="Zhou Q."/>
            <person name="Hu M."/>
            <person name="Wang Y."/>
            <person name="Chen M."/>
            <person name="Xu Y."/>
            <person name="Jin H."/>
            <person name="Xiao X."/>
            <person name="Hu G."/>
            <person name="Bao F."/>
            <person name="Hu Y."/>
            <person name="Wan P."/>
            <person name="Li L."/>
            <person name="Deng X."/>
            <person name="Kuang T."/>
            <person name="Xiang C."/>
            <person name="Zhu J.K."/>
            <person name="Oliver M.J."/>
            <person name="He Y."/>
        </authorList>
    </citation>
    <scope>NUCLEOTIDE SEQUENCE [LARGE SCALE GENOMIC DNA]</scope>
    <source>
        <strain evidence="3">cv. XS01</strain>
    </source>
</reference>
<name>A0A2Z7CT99_9LAMI</name>